<dbReference type="EMBL" id="JAFCMP010000335">
    <property type="protein sequence ID" value="KAG5181169.1"/>
    <property type="molecule type" value="Genomic_DNA"/>
</dbReference>
<dbReference type="Gene3D" id="3.80.10.10">
    <property type="entry name" value="Ribonuclease Inhibitor"/>
    <property type="match status" value="1"/>
</dbReference>
<dbReference type="InterPro" id="IPR032675">
    <property type="entry name" value="LRR_dom_sf"/>
</dbReference>
<comment type="caution">
    <text evidence="1">The sequence shown here is derived from an EMBL/GenBank/DDBJ whole genome shotgun (WGS) entry which is preliminary data.</text>
</comment>
<feature type="non-terminal residue" evidence="1">
    <location>
        <position position="1"/>
    </location>
</feature>
<dbReference type="SUPFAM" id="SSF52058">
    <property type="entry name" value="L domain-like"/>
    <property type="match status" value="1"/>
</dbReference>
<sequence>EFEDCFFESNDVSGRATVPSFPEGLISLEVRECWCDSGVMVFSSMPESLRLINIQMVQRHVHFEPPLPSHLEAIHVSMRDCAVNINGGMLPAGLRVLDLSRCARMQLNELPPGLRVLKLHKYEHPLRPLPDTLETLVLDKCTGHIAELPDSVRSLALYWQTPEPAPPLPARWPAHLERLVYWSKSASGEAGSAPMPIIERLPPTLRYLELNRCELRARLPKTLQELRVGREFTDRVDFTGRVVLNARKRIA</sequence>
<keyword evidence="2" id="KW-1185">Reference proteome</keyword>
<dbReference type="Proteomes" id="UP000664859">
    <property type="component" value="Unassembled WGS sequence"/>
</dbReference>
<dbReference type="AlphaFoldDB" id="A0A835YUB3"/>
<evidence type="ECO:0000313" key="1">
    <source>
        <dbReference type="EMBL" id="KAG5181169.1"/>
    </source>
</evidence>
<organism evidence="1 2">
    <name type="scientific">Tribonema minus</name>
    <dbReference type="NCBI Taxonomy" id="303371"/>
    <lineage>
        <taxon>Eukaryota</taxon>
        <taxon>Sar</taxon>
        <taxon>Stramenopiles</taxon>
        <taxon>Ochrophyta</taxon>
        <taxon>PX clade</taxon>
        <taxon>Xanthophyceae</taxon>
        <taxon>Tribonematales</taxon>
        <taxon>Tribonemataceae</taxon>
        <taxon>Tribonema</taxon>
    </lineage>
</organism>
<gene>
    <name evidence="1" type="ORF">JKP88DRAFT_322329</name>
</gene>
<accession>A0A835YUB3</accession>
<name>A0A835YUB3_9STRA</name>
<evidence type="ECO:0000313" key="2">
    <source>
        <dbReference type="Proteomes" id="UP000664859"/>
    </source>
</evidence>
<reference evidence="1" key="1">
    <citation type="submission" date="2021-02" db="EMBL/GenBank/DDBJ databases">
        <title>First Annotated Genome of the Yellow-green Alga Tribonema minus.</title>
        <authorList>
            <person name="Mahan K.M."/>
        </authorList>
    </citation>
    <scope>NUCLEOTIDE SEQUENCE</scope>
    <source>
        <strain evidence="1">UTEX B ZZ1240</strain>
    </source>
</reference>
<proteinExistence type="predicted"/>
<protein>
    <submittedName>
        <fullName evidence="1">Uncharacterized protein</fullName>
    </submittedName>
</protein>